<accession>A0A015IZ75</accession>
<evidence type="ECO:0000259" key="1">
    <source>
        <dbReference type="PROSITE" id="PS50011"/>
    </source>
</evidence>
<dbReference type="AlphaFoldDB" id="A0A015IZ75"/>
<dbReference type="GO" id="GO:0005524">
    <property type="term" value="F:ATP binding"/>
    <property type="evidence" value="ECO:0007669"/>
    <property type="project" value="InterPro"/>
</dbReference>
<dbReference type="InterPro" id="IPR011009">
    <property type="entry name" value="Kinase-like_dom_sf"/>
</dbReference>
<dbReference type="GO" id="GO:0004674">
    <property type="term" value="F:protein serine/threonine kinase activity"/>
    <property type="evidence" value="ECO:0007669"/>
    <property type="project" value="TreeGrafter"/>
</dbReference>
<dbReference type="SUPFAM" id="SSF56112">
    <property type="entry name" value="Protein kinase-like (PK-like)"/>
    <property type="match status" value="1"/>
</dbReference>
<dbReference type="Gene3D" id="1.10.510.10">
    <property type="entry name" value="Transferase(Phosphotransferase) domain 1"/>
    <property type="match status" value="1"/>
</dbReference>
<dbReference type="PROSITE" id="PS50011">
    <property type="entry name" value="PROTEIN_KINASE_DOM"/>
    <property type="match status" value="1"/>
</dbReference>
<gene>
    <name evidence="2" type="ORF">RirG_160470</name>
</gene>
<dbReference type="EMBL" id="JEMT01024689">
    <property type="protein sequence ID" value="EXX62577.1"/>
    <property type="molecule type" value="Genomic_DNA"/>
</dbReference>
<feature type="domain" description="Protein kinase" evidence="1">
    <location>
        <begin position="138"/>
        <end position="405"/>
    </location>
</feature>
<dbReference type="Pfam" id="PF07714">
    <property type="entry name" value="PK_Tyr_Ser-Thr"/>
    <property type="match status" value="1"/>
</dbReference>
<dbReference type="STRING" id="1432141.A0A015IZ75"/>
<dbReference type="HOGENOM" id="CLU_000288_7_34_1"/>
<comment type="caution">
    <text evidence="2">The sequence shown here is derived from an EMBL/GenBank/DDBJ whole genome shotgun (WGS) entry which is preliminary data.</text>
</comment>
<name>A0A015IZ75_RHIIW</name>
<evidence type="ECO:0000313" key="2">
    <source>
        <dbReference type="EMBL" id="EXX62577.1"/>
    </source>
</evidence>
<sequence length="488" mass="56613">MDISNQKLDTTEITIRNNSKPDAKNLWKEIEDEDDEYQFHATIFSTDSTTESDETISVFKRVNITDLEKRKEVYGVCGECNEPGTGYLWCQPCNAKRFKENFKNWTSGNKNIDELIQQAQLNAFFYAKCLEWIPFENFENVTYLTRGGFSKIYSADWPEGNIWNWDIENQEWKRVSRKVALKSLINSSNNISNDFLNEVKYYISGHFHASNTVMCFGITRNPNTKDYMMVLEYFEGGNLRNTLVEGLKLDTKIVYLCHIIDGLSGIHDAGNIHKDFHSGNILHDNNYDELSISDLGMCKPVLDDNEQKGIYGVIPYMAPEVLRGYQYTKAADIYSFGIIMNELMSGEIPYNDIPHDHFLVVKICKGFRPKISKDTPKLIVDLIIKCWDAKAENRPTAKELRQIFIKYDTEKENENSEISYQIKECEKIKENKLKNRTNENQSKNLQTHPQAIYTSRLLNFKNLPEPVNSTDYLSSFQGKFVLKFNMRI</sequence>
<protein>
    <submittedName>
        <fullName evidence="2">Ste20p</fullName>
    </submittedName>
</protein>
<reference evidence="2 3" key="1">
    <citation type="submission" date="2014-02" db="EMBL/GenBank/DDBJ databases">
        <title>Single nucleus genome sequencing reveals high similarity among nuclei of an endomycorrhizal fungus.</title>
        <authorList>
            <person name="Lin K."/>
            <person name="Geurts R."/>
            <person name="Zhang Z."/>
            <person name="Limpens E."/>
            <person name="Saunders D.G."/>
            <person name="Mu D."/>
            <person name="Pang E."/>
            <person name="Cao H."/>
            <person name="Cha H."/>
            <person name="Lin T."/>
            <person name="Zhou Q."/>
            <person name="Shang Y."/>
            <person name="Li Y."/>
            <person name="Ivanov S."/>
            <person name="Sharma T."/>
            <person name="Velzen R.V."/>
            <person name="Ruijter N.D."/>
            <person name="Aanen D.K."/>
            <person name="Win J."/>
            <person name="Kamoun S."/>
            <person name="Bisseling T."/>
            <person name="Huang S."/>
        </authorList>
    </citation>
    <scope>NUCLEOTIDE SEQUENCE [LARGE SCALE GENOMIC DNA]</scope>
    <source>
        <strain evidence="3">DAOM197198w</strain>
    </source>
</reference>
<dbReference type="Proteomes" id="UP000022910">
    <property type="component" value="Unassembled WGS sequence"/>
</dbReference>
<keyword evidence="3" id="KW-1185">Reference proteome</keyword>
<proteinExistence type="predicted"/>
<dbReference type="InterPro" id="IPR051681">
    <property type="entry name" value="Ser/Thr_Kinases-Pseudokinases"/>
</dbReference>
<dbReference type="PANTHER" id="PTHR44329">
    <property type="entry name" value="SERINE/THREONINE-PROTEIN KINASE TNNI3K-RELATED"/>
    <property type="match status" value="1"/>
</dbReference>
<organism evidence="2 3">
    <name type="scientific">Rhizophagus irregularis (strain DAOM 197198w)</name>
    <name type="common">Glomus intraradices</name>
    <dbReference type="NCBI Taxonomy" id="1432141"/>
    <lineage>
        <taxon>Eukaryota</taxon>
        <taxon>Fungi</taxon>
        <taxon>Fungi incertae sedis</taxon>
        <taxon>Mucoromycota</taxon>
        <taxon>Glomeromycotina</taxon>
        <taxon>Glomeromycetes</taxon>
        <taxon>Glomerales</taxon>
        <taxon>Glomeraceae</taxon>
        <taxon>Rhizophagus</taxon>
    </lineage>
</organism>
<dbReference type="InterPro" id="IPR000719">
    <property type="entry name" value="Prot_kinase_dom"/>
</dbReference>
<dbReference type="InterPro" id="IPR001245">
    <property type="entry name" value="Ser-Thr/Tyr_kinase_cat_dom"/>
</dbReference>
<evidence type="ECO:0000313" key="3">
    <source>
        <dbReference type="Proteomes" id="UP000022910"/>
    </source>
</evidence>